<protein>
    <submittedName>
        <fullName evidence="3">Sulfite reductase</fullName>
    </submittedName>
</protein>
<sequence>MKKKSVFSRVVAWIHLWPSLVAAVLLVFISLTGTIIVFADEILNLSAGEARYVENNGQEKLPFEILLSAYRSTYPKRNDPGYAVIYKEKNRSVRLNSYDKETGLSFVYMDPYTGEVLKEDGTIYFFYIVAHLHGMLLWHGVGEWIVAICTIVFLIELITGLILWWPKKWTKSTRNASFKIKWDAKFKRLNYDLHNVLGFYSLALGIVLSVTGLIIAFKPIADITLNSFGGESERTWEESLPESRPGKTPVNLFGAIDKHFAEQTWAKEAQVRTYFTQKEGYYLFSLSRQVGLKSCDGFFPVFVDKYSGQELIPTKEAKANIKIDNVYWSLHMGTWFGLIGKISTFIAGIIGTTLPITGFLIWWGRRKKKKTGGKTTSTNTPKKKNSRTKVKIPANT</sequence>
<evidence type="ECO:0000313" key="4">
    <source>
        <dbReference type="Proteomes" id="UP001348817"/>
    </source>
</evidence>
<feature type="transmembrane region" description="Helical" evidence="2">
    <location>
        <begin position="144"/>
        <end position="165"/>
    </location>
</feature>
<keyword evidence="2" id="KW-0812">Transmembrane</keyword>
<keyword evidence="2" id="KW-1133">Transmembrane helix</keyword>
<reference evidence="3 4" key="1">
    <citation type="submission" date="2021-12" db="EMBL/GenBank/DDBJ databases">
        <title>Genome sequencing of bacteria with rrn-lacking chromosome and rrn-plasmid.</title>
        <authorList>
            <person name="Anda M."/>
            <person name="Iwasaki W."/>
        </authorList>
    </citation>
    <scope>NUCLEOTIDE SEQUENCE [LARGE SCALE GENOMIC DNA]</scope>
    <source>
        <strain evidence="3 4">DSM 100852</strain>
        <plasmid evidence="3 4">pFA1</plasmid>
    </source>
</reference>
<evidence type="ECO:0000313" key="3">
    <source>
        <dbReference type="EMBL" id="BDD11492.1"/>
    </source>
</evidence>
<feature type="transmembrane region" description="Helical" evidence="2">
    <location>
        <begin position="342"/>
        <end position="364"/>
    </location>
</feature>
<dbReference type="PANTHER" id="PTHR34219:SF3">
    <property type="entry name" value="BLL7967 PROTEIN"/>
    <property type="match status" value="1"/>
</dbReference>
<feature type="transmembrane region" description="Helical" evidence="2">
    <location>
        <begin position="197"/>
        <end position="217"/>
    </location>
</feature>
<gene>
    <name evidence="3" type="ORF">FUAX_39240</name>
</gene>
<dbReference type="Proteomes" id="UP001348817">
    <property type="component" value="Plasmid pFA1"/>
</dbReference>
<organism evidence="3 4">
    <name type="scientific">Fulvitalea axinellae</name>
    <dbReference type="NCBI Taxonomy" id="1182444"/>
    <lineage>
        <taxon>Bacteria</taxon>
        <taxon>Pseudomonadati</taxon>
        <taxon>Bacteroidota</taxon>
        <taxon>Cytophagia</taxon>
        <taxon>Cytophagales</taxon>
        <taxon>Persicobacteraceae</taxon>
        <taxon>Fulvitalea</taxon>
    </lineage>
</organism>
<evidence type="ECO:0000256" key="1">
    <source>
        <dbReference type="SAM" id="MobiDB-lite"/>
    </source>
</evidence>
<keyword evidence="2" id="KW-0472">Membrane</keyword>
<dbReference type="RefSeq" id="WP_338394984.1">
    <property type="nucleotide sequence ID" value="NZ_AP025315.1"/>
</dbReference>
<geneLocation type="plasmid" evidence="3 4">
    <name>pFA1</name>
</geneLocation>
<keyword evidence="4" id="KW-1185">Reference proteome</keyword>
<evidence type="ECO:0000256" key="2">
    <source>
        <dbReference type="SAM" id="Phobius"/>
    </source>
</evidence>
<dbReference type="InterPro" id="IPR005625">
    <property type="entry name" value="PepSY-ass_TM"/>
</dbReference>
<dbReference type="AlphaFoldDB" id="A0AAU9CWS9"/>
<feature type="transmembrane region" description="Helical" evidence="2">
    <location>
        <begin position="12"/>
        <end position="39"/>
    </location>
</feature>
<feature type="region of interest" description="Disordered" evidence="1">
    <location>
        <begin position="370"/>
        <end position="396"/>
    </location>
</feature>
<dbReference type="PANTHER" id="PTHR34219">
    <property type="entry name" value="IRON-REGULATED INNER MEMBRANE PROTEIN-RELATED"/>
    <property type="match status" value="1"/>
</dbReference>
<dbReference type="KEGG" id="fax:FUAX_39240"/>
<keyword evidence="3" id="KW-0614">Plasmid</keyword>
<name>A0AAU9CWS9_9BACT</name>
<accession>A0AAU9CWS9</accession>
<dbReference type="Pfam" id="PF03929">
    <property type="entry name" value="PepSY_TM"/>
    <property type="match status" value="1"/>
</dbReference>
<proteinExistence type="predicted"/>
<dbReference type="EMBL" id="AP025315">
    <property type="protein sequence ID" value="BDD11492.1"/>
    <property type="molecule type" value="Genomic_DNA"/>
</dbReference>
<feature type="compositionally biased region" description="Basic residues" evidence="1">
    <location>
        <begin position="381"/>
        <end position="390"/>
    </location>
</feature>